<proteinExistence type="predicted"/>
<sequence>MFSLTSFKDELFLILLIFILAILSYFNILIIDKWIIIISLILVVFLGKSFAIELNAKNIKRIYDEKIELQEKVELLESKIEDLEKKIEELKE</sequence>
<organism evidence="3 4">
    <name type="scientific">Arcobacter defluvii</name>
    <dbReference type="NCBI Taxonomy" id="873191"/>
    <lineage>
        <taxon>Bacteria</taxon>
        <taxon>Pseudomonadati</taxon>
        <taxon>Campylobacterota</taxon>
        <taxon>Epsilonproteobacteria</taxon>
        <taxon>Campylobacterales</taxon>
        <taxon>Arcobacteraceae</taxon>
        <taxon>Arcobacter</taxon>
    </lineage>
</organism>
<keyword evidence="1" id="KW-0175">Coiled coil</keyword>
<dbReference type="KEGG" id="adz:ADFLV_1131"/>
<feature type="coiled-coil region" evidence="1">
    <location>
        <begin position="59"/>
        <end position="86"/>
    </location>
</feature>
<feature type="transmembrane region" description="Helical" evidence="2">
    <location>
        <begin position="12"/>
        <end position="28"/>
    </location>
</feature>
<protein>
    <submittedName>
        <fullName evidence="3">Membrane protein</fullName>
    </submittedName>
</protein>
<dbReference type="Proteomes" id="UP000503313">
    <property type="component" value="Chromosome"/>
</dbReference>
<dbReference type="RefSeq" id="WP_129011111.1">
    <property type="nucleotide sequence ID" value="NZ_CP053835.1"/>
</dbReference>
<reference evidence="3 4" key="1">
    <citation type="submission" date="2020-05" db="EMBL/GenBank/DDBJ databases">
        <title>Complete genome sequencing of Campylobacter and Arcobacter type strains.</title>
        <authorList>
            <person name="Miller W.G."/>
            <person name="Yee E."/>
        </authorList>
    </citation>
    <scope>NUCLEOTIDE SEQUENCE [LARGE SCALE GENOMIC DNA]</scope>
    <source>
        <strain evidence="3 4">LMG 25694</strain>
    </source>
</reference>
<dbReference type="EMBL" id="CP053835">
    <property type="protein sequence ID" value="QKF77165.1"/>
    <property type="molecule type" value="Genomic_DNA"/>
</dbReference>
<gene>
    <name evidence="3" type="ORF">ADFLV_1131</name>
</gene>
<keyword evidence="4" id="KW-1185">Reference proteome</keyword>
<evidence type="ECO:0000256" key="2">
    <source>
        <dbReference type="SAM" id="Phobius"/>
    </source>
</evidence>
<keyword evidence="2" id="KW-1133">Transmembrane helix</keyword>
<dbReference type="AlphaFoldDB" id="A0AAE7E5T7"/>
<name>A0AAE7E5T7_9BACT</name>
<keyword evidence="2" id="KW-0812">Transmembrane</keyword>
<keyword evidence="2" id="KW-0472">Membrane</keyword>
<evidence type="ECO:0000313" key="3">
    <source>
        <dbReference type="EMBL" id="QKF77165.1"/>
    </source>
</evidence>
<accession>A0AAE7E5T7</accession>
<evidence type="ECO:0000313" key="4">
    <source>
        <dbReference type="Proteomes" id="UP000503313"/>
    </source>
</evidence>
<evidence type="ECO:0000256" key="1">
    <source>
        <dbReference type="SAM" id="Coils"/>
    </source>
</evidence>
<feature type="transmembrane region" description="Helical" evidence="2">
    <location>
        <begin position="34"/>
        <end position="52"/>
    </location>
</feature>